<keyword evidence="10" id="KW-1185">Reference proteome</keyword>
<dbReference type="PANTHER" id="PTHR45646:SF11">
    <property type="entry name" value="SERINE_THREONINE-PROTEIN KINASE DOA"/>
    <property type="match status" value="1"/>
</dbReference>
<evidence type="ECO:0000259" key="8">
    <source>
        <dbReference type="PROSITE" id="PS50011"/>
    </source>
</evidence>
<dbReference type="EMBL" id="BQXS01011371">
    <property type="protein sequence ID" value="GKT37052.1"/>
    <property type="molecule type" value="Genomic_DNA"/>
</dbReference>
<dbReference type="SMART" id="SM00220">
    <property type="entry name" value="S_TKc"/>
    <property type="match status" value="1"/>
</dbReference>
<evidence type="ECO:0000256" key="3">
    <source>
        <dbReference type="ARBA" id="ARBA00022741"/>
    </source>
</evidence>
<dbReference type="SUPFAM" id="SSF56112">
    <property type="entry name" value="Protein kinase-like (PK-like)"/>
    <property type="match status" value="1"/>
</dbReference>
<dbReference type="GO" id="GO:0016301">
    <property type="term" value="F:kinase activity"/>
    <property type="evidence" value="ECO:0007669"/>
    <property type="project" value="UniProtKB-KW"/>
</dbReference>
<dbReference type="InterPro" id="IPR017441">
    <property type="entry name" value="Protein_kinase_ATP_BS"/>
</dbReference>
<gene>
    <name evidence="9" type="ORF">ADUPG1_009911</name>
</gene>
<evidence type="ECO:0000256" key="1">
    <source>
        <dbReference type="ARBA" id="ARBA00022527"/>
    </source>
</evidence>
<comment type="similarity">
    <text evidence="7">Belongs to the protein kinase superfamily.</text>
</comment>
<evidence type="ECO:0000256" key="4">
    <source>
        <dbReference type="ARBA" id="ARBA00022777"/>
    </source>
</evidence>
<feature type="binding site" evidence="6">
    <location>
        <position position="73"/>
    </location>
    <ligand>
        <name>ATP</name>
        <dbReference type="ChEBI" id="CHEBI:30616"/>
    </ligand>
</feature>
<keyword evidence="1 7" id="KW-0723">Serine/threonine-protein kinase</keyword>
<organism evidence="9 10">
    <name type="scientific">Aduncisulcus paluster</name>
    <dbReference type="NCBI Taxonomy" id="2918883"/>
    <lineage>
        <taxon>Eukaryota</taxon>
        <taxon>Metamonada</taxon>
        <taxon>Carpediemonas-like organisms</taxon>
        <taxon>Aduncisulcus</taxon>
    </lineage>
</organism>
<keyword evidence="3 6" id="KW-0547">Nucleotide-binding</keyword>
<evidence type="ECO:0000256" key="6">
    <source>
        <dbReference type="PROSITE-ProRule" id="PRU10141"/>
    </source>
</evidence>
<sequence length="445" mass="51345">MPSTIDYRTAKRPVFSRTQAVSRGSDDEDKHYCPVQHEILNKRYRVLKILGKGTFGRVLLCDDIQTQQQVAIKVIRAIDRYTEAGKIENRILISILENCEPQDKDLLAQRFQHFYHMNHLCIVFRRYGPSLLDLLKLNQWRGFNPDWTRELSRCVVRAVVAIHRQGLVHTDLKPENVLTLEQVQETQVRGRKFFHPPGANCVLIDFGSATYDKDRKARVICTRQYRPPEVILECGWSFAADIWSLGCIIFELYTGQMLFRTHDSAQHIAMMEKILGPLPRRMTQNCGRNVVGKLLTTEGKVMFPIPSTTEAEKNRLRQCKILSDTRVGECPALLDLLTKMLVLDPYKRITAEQVLKHRFFNPVGEACVQTEMDLSVIPKDSEFVVQKLKAEMEAERRRAEEAENALLIAWKTINDAAESLRRYGAPLHPSSYLRKVVEEVRIKKK</sequence>
<dbReference type="PROSITE" id="PS50011">
    <property type="entry name" value="PROTEIN_KINASE_DOM"/>
    <property type="match status" value="1"/>
</dbReference>
<dbReference type="InterPro" id="IPR000719">
    <property type="entry name" value="Prot_kinase_dom"/>
</dbReference>
<dbReference type="InterPro" id="IPR051175">
    <property type="entry name" value="CLK_kinases"/>
</dbReference>
<dbReference type="PROSITE" id="PS00107">
    <property type="entry name" value="PROTEIN_KINASE_ATP"/>
    <property type="match status" value="1"/>
</dbReference>
<reference evidence="9" key="1">
    <citation type="submission" date="2022-03" db="EMBL/GenBank/DDBJ databases">
        <title>Draft genome sequence of Aduncisulcus paluster, a free-living microaerophilic Fornicata.</title>
        <authorList>
            <person name="Yuyama I."/>
            <person name="Kume K."/>
            <person name="Tamura T."/>
            <person name="Inagaki Y."/>
            <person name="Hashimoto T."/>
        </authorList>
    </citation>
    <scope>NUCLEOTIDE SEQUENCE</scope>
    <source>
        <strain evidence="9">NY0171</strain>
    </source>
</reference>
<dbReference type="InterPro" id="IPR011009">
    <property type="entry name" value="Kinase-like_dom_sf"/>
</dbReference>
<feature type="domain" description="Protein kinase" evidence="8">
    <location>
        <begin position="44"/>
        <end position="360"/>
    </location>
</feature>
<comment type="caution">
    <text evidence="9">The sequence shown here is derived from an EMBL/GenBank/DDBJ whole genome shotgun (WGS) entry which is preliminary data.</text>
</comment>
<dbReference type="Gene3D" id="3.30.200.20">
    <property type="entry name" value="Phosphorylase Kinase, domain 1"/>
    <property type="match status" value="1"/>
</dbReference>
<keyword evidence="2" id="KW-0808">Transferase</keyword>
<evidence type="ECO:0000313" key="9">
    <source>
        <dbReference type="EMBL" id="GKT37052.1"/>
    </source>
</evidence>
<dbReference type="Proteomes" id="UP001057375">
    <property type="component" value="Unassembled WGS sequence"/>
</dbReference>
<keyword evidence="4 9" id="KW-0418">Kinase</keyword>
<evidence type="ECO:0000313" key="10">
    <source>
        <dbReference type="Proteomes" id="UP001057375"/>
    </source>
</evidence>
<dbReference type="Gene3D" id="1.10.510.10">
    <property type="entry name" value="Transferase(Phosphotransferase) domain 1"/>
    <property type="match status" value="1"/>
</dbReference>
<evidence type="ECO:0000256" key="5">
    <source>
        <dbReference type="ARBA" id="ARBA00022840"/>
    </source>
</evidence>
<evidence type="ECO:0000256" key="2">
    <source>
        <dbReference type="ARBA" id="ARBA00022679"/>
    </source>
</evidence>
<evidence type="ECO:0000256" key="7">
    <source>
        <dbReference type="RuleBase" id="RU000304"/>
    </source>
</evidence>
<keyword evidence="5 6" id="KW-0067">ATP-binding</keyword>
<dbReference type="InterPro" id="IPR008271">
    <property type="entry name" value="Ser/Thr_kinase_AS"/>
</dbReference>
<proteinExistence type="inferred from homology"/>
<protein>
    <submittedName>
        <fullName evidence="9">Kinase, CMGC CLK</fullName>
    </submittedName>
</protein>
<dbReference type="PROSITE" id="PS00108">
    <property type="entry name" value="PROTEIN_KINASE_ST"/>
    <property type="match status" value="1"/>
</dbReference>
<name>A0ABQ5KX80_9EUKA</name>
<accession>A0ABQ5KX80</accession>
<dbReference type="Pfam" id="PF00069">
    <property type="entry name" value="Pkinase"/>
    <property type="match status" value="1"/>
</dbReference>
<dbReference type="PANTHER" id="PTHR45646">
    <property type="entry name" value="SERINE/THREONINE-PROTEIN KINASE DOA-RELATED"/>
    <property type="match status" value="1"/>
</dbReference>